<keyword evidence="7" id="KW-0677">Repeat</keyword>
<keyword evidence="10" id="KW-0482">Metalloprotease</keyword>
<dbReference type="GO" id="GO:0030198">
    <property type="term" value="P:extracellular matrix organization"/>
    <property type="evidence" value="ECO:0007669"/>
    <property type="project" value="InterPro"/>
</dbReference>
<dbReference type="Pfam" id="PF19236">
    <property type="entry name" value="ADAMTS_CR_3"/>
    <property type="match status" value="1"/>
</dbReference>
<evidence type="ECO:0000256" key="17">
    <source>
        <dbReference type="SAM" id="Phobius"/>
    </source>
</evidence>
<dbReference type="InterPro" id="IPR002870">
    <property type="entry name" value="Peptidase_M12B_N"/>
</dbReference>
<gene>
    <name evidence="20" type="ORF">MELIAE_LOCUS2291</name>
</gene>
<dbReference type="PRINTS" id="PR01857">
    <property type="entry name" value="ADAMTSFAMILY"/>
</dbReference>
<feature type="domain" description="Peptidase M12B" evidence="18">
    <location>
        <begin position="325"/>
        <end position="527"/>
    </location>
</feature>
<feature type="disulfide bond" evidence="15">
    <location>
        <begin position="561"/>
        <end position="583"/>
    </location>
</feature>
<evidence type="ECO:0000256" key="8">
    <source>
        <dbReference type="ARBA" id="ARBA00022801"/>
    </source>
</evidence>
<evidence type="ECO:0000256" key="11">
    <source>
        <dbReference type="ARBA" id="ARBA00023157"/>
    </source>
</evidence>
<evidence type="ECO:0000256" key="14">
    <source>
        <dbReference type="PIRSR" id="PIRSR613273-2"/>
    </source>
</evidence>
<dbReference type="Gene3D" id="3.40.390.10">
    <property type="entry name" value="Collagenase (Catalytic Domain)"/>
    <property type="match status" value="1"/>
</dbReference>
<evidence type="ECO:0000256" key="3">
    <source>
        <dbReference type="ARBA" id="ARBA00022530"/>
    </source>
</evidence>
<feature type="binding site" evidence="14 16">
    <location>
        <position position="465"/>
    </location>
    <ligand>
        <name>Zn(2+)</name>
        <dbReference type="ChEBI" id="CHEBI:29105"/>
        <note>catalytic</note>
    </ligand>
</feature>
<dbReference type="InterPro" id="IPR036383">
    <property type="entry name" value="TSP1_rpt_sf"/>
</dbReference>
<reference evidence="20" key="1">
    <citation type="submission" date="2021-12" db="EMBL/GenBank/DDBJ databases">
        <authorList>
            <person name="King R."/>
        </authorList>
    </citation>
    <scope>NUCLEOTIDE SEQUENCE</scope>
</reference>
<evidence type="ECO:0000256" key="7">
    <source>
        <dbReference type="ARBA" id="ARBA00022737"/>
    </source>
</evidence>
<evidence type="ECO:0000256" key="9">
    <source>
        <dbReference type="ARBA" id="ARBA00022833"/>
    </source>
</evidence>
<feature type="binding site" evidence="14">
    <location>
        <position position="522"/>
    </location>
    <ligand>
        <name>Ca(2+)</name>
        <dbReference type="ChEBI" id="CHEBI:29108"/>
        <label>1</label>
    </ligand>
</feature>
<dbReference type="GO" id="GO:0006508">
    <property type="term" value="P:proteolysis"/>
    <property type="evidence" value="ECO:0007669"/>
    <property type="project" value="UniProtKB-KW"/>
</dbReference>
<dbReference type="SMART" id="SM00209">
    <property type="entry name" value="TSP1"/>
    <property type="match status" value="10"/>
</dbReference>
<keyword evidence="2" id="KW-0964">Secreted</keyword>
<feature type="disulfide bond" evidence="15">
    <location>
        <begin position="477"/>
        <end position="506"/>
    </location>
</feature>
<dbReference type="Pfam" id="PF01562">
    <property type="entry name" value="Pep_M12B_propep"/>
    <property type="match status" value="1"/>
</dbReference>
<dbReference type="InterPro" id="IPR050439">
    <property type="entry name" value="ADAMTS_ADAMTS-like"/>
</dbReference>
<keyword evidence="21" id="KW-1185">Reference proteome</keyword>
<feature type="disulfide bond" evidence="15">
    <location>
        <begin position="399"/>
        <end position="445"/>
    </location>
</feature>
<keyword evidence="17" id="KW-0812">Transmembrane</keyword>
<feature type="binding site" evidence="14">
    <location>
        <position position="411"/>
    </location>
    <ligand>
        <name>Ca(2+)</name>
        <dbReference type="ChEBI" id="CHEBI:29108"/>
        <label>1</label>
    </ligand>
</feature>
<feature type="transmembrane region" description="Helical" evidence="17">
    <location>
        <begin position="7"/>
        <end position="26"/>
    </location>
</feature>
<dbReference type="OrthoDB" id="5855429at2759"/>
<dbReference type="PANTHER" id="PTHR13723:SF278">
    <property type="entry name" value="ADAM METALLOPEPTIDASE WITH THROMBOSPONDIN TYPE 1 MOTIF A, ISOFORM B"/>
    <property type="match status" value="1"/>
</dbReference>
<comment type="caution">
    <text evidence="16">Lacks conserved residue(s) required for the propagation of feature annotation.</text>
</comment>
<dbReference type="InterPro" id="IPR001590">
    <property type="entry name" value="Peptidase_M12B"/>
</dbReference>
<keyword evidence="3" id="KW-0272">Extracellular matrix</keyword>
<accession>A0A9P0AWE3</accession>
<dbReference type="PROSITE" id="PS50215">
    <property type="entry name" value="ADAM_MEPRO"/>
    <property type="match status" value="1"/>
</dbReference>
<evidence type="ECO:0008006" key="22">
    <source>
        <dbReference type="Google" id="ProtNLM"/>
    </source>
</evidence>
<dbReference type="InterPro" id="IPR041645">
    <property type="entry name" value="ADAMTS_CR_2"/>
</dbReference>
<feature type="binding site" evidence="14">
    <location>
        <position position="328"/>
    </location>
    <ligand>
        <name>Ca(2+)</name>
        <dbReference type="ChEBI" id="CHEBI:29108"/>
        <label>2</label>
    </ligand>
</feature>
<dbReference type="InterPro" id="IPR010294">
    <property type="entry name" value="ADAMTS_spacer1"/>
</dbReference>
<feature type="disulfide bond" evidence="15">
    <location>
        <begin position="550"/>
        <end position="572"/>
    </location>
</feature>
<evidence type="ECO:0000256" key="12">
    <source>
        <dbReference type="ARBA" id="ARBA00023180"/>
    </source>
</evidence>
<evidence type="ECO:0000256" key="15">
    <source>
        <dbReference type="PIRSR" id="PIRSR613273-3"/>
    </source>
</evidence>
<comment type="subcellular location">
    <subcellularLocation>
        <location evidence="1">Secreted</location>
        <location evidence="1">Extracellular space</location>
        <location evidence="1">Extracellular matrix</location>
    </subcellularLocation>
</comment>
<dbReference type="Pfam" id="PF08685">
    <property type="entry name" value="GON"/>
    <property type="match status" value="1"/>
</dbReference>
<keyword evidence="5 14" id="KW-0479">Metal-binding</keyword>
<dbReference type="PANTHER" id="PTHR13723">
    <property type="entry name" value="ADAMTS A DISINTEGRIN AND METALLOPROTEASE WITH THROMBOSPONDIN MOTIFS PROTEASE"/>
    <property type="match status" value="1"/>
</dbReference>
<dbReference type="Pfam" id="PF17771">
    <property type="entry name" value="ADAMTS_CR_2"/>
    <property type="match status" value="1"/>
</dbReference>
<keyword evidence="14" id="KW-0106">Calcium</keyword>
<name>A0A9P0AWE3_BRAAE</name>
<dbReference type="PROSITE" id="PS50092">
    <property type="entry name" value="TSP1"/>
    <property type="match status" value="8"/>
</dbReference>
<keyword evidence="4" id="KW-0645">Protease</keyword>
<keyword evidence="17" id="KW-0472">Membrane</keyword>
<evidence type="ECO:0000259" key="18">
    <source>
        <dbReference type="PROSITE" id="PS50215"/>
    </source>
</evidence>
<dbReference type="InterPro" id="IPR045371">
    <property type="entry name" value="ADAMTS_CR_3"/>
</dbReference>
<dbReference type="Pfam" id="PF19030">
    <property type="entry name" value="TSP1_ADAMTS"/>
    <property type="match status" value="8"/>
</dbReference>
<comment type="cofactor">
    <cofactor evidence="14">
        <name>Zn(2+)</name>
        <dbReference type="ChEBI" id="CHEBI:29105"/>
    </cofactor>
    <text evidence="14">Binds 1 zinc ion per subunit.</text>
</comment>
<dbReference type="GO" id="GO:0004222">
    <property type="term" value="F:metalloendopeptidase activity"/>
    <property type="evidence" value="ECO:0007669"/>
    <property type="project" value="InterPro"/>
</dbReference>
<dbReference type="InterPro" id="IPR024079">
    <property type="entry name" value="MetalloPept_cat_dom_sf"/>
</dbReference>
<dbReference type="InterPro" id="IPR000884">
    <property type="entry name" value="TSP1_rpt"/>
</dbReference>
<evidence type="ECO:0000256" key="2">
    <source>
        <dbReference type="ARBA" id="ARBA00022525"/>
    </source>
</evidence>
<evidence type="ECO:0000256" key="16">
    <source>
        <dbReference type="PROSITE-ProRule" id="PRU00276"/>
    </source>
</evidence>
<evidence type="ECO:0000256" key="13">
    <source>
        <dbReference type="PIRSR" id="PIRSR613273-1"/>
    </source>
</evidence>
<evidence type="ECO:0000256" key="1">
    <source>
        <dbReference type="ARBA" id="ARBA00004498"/>
    </source>
</evidence>
<dbReference type="FunFam" id="2.20.100.10:FF:000006">
    <property type="entry name" value="A disintegrin and metalloproteinase with thrombospondin motifs 1"/>
    <property type="match status" value="1"/>
</dbReference>
<dbReference type="SUPFAM" id="SSF55486">
    <property type="entry name" value="Metalloproteases ('zincins'), catalytic domain"/>
    <property type="match status" value="1"/>
</dbReference>
<feature type="disulfide bond" evidence="15">
    <location>
        <begin position="631"/>
        <end position="668"/>
    </location>
</feature>
<dbReference type="Gene3D" id="2.60.120.830">
    <property type="match status" value="1"/>
</dbReference>
<evidence type="ECO:0000313" key="20">
    <source>
        <dbReference type="EMBL" id="CAH0548959.1"/>
    </source>
</evidence>
<dbReference type="SUPFAM" id="SSF82895">
    <property type="entry name" value="TSP-1 type 1 repeat"/>
    <property type="match status" value="9"/>
</dbReference>
<evidence type="ECO:0000256" key="10">
    <source>
        <dbReference type="ARBA" id="ARBA00023049"/>
    </source>
</evidence>
<dbReference type="Proteomes" id="UP001154078">
    <property type="component" value="Chromosome 10"/>
</dbReference>
<dbReference type="Pfam" id="PF01421">
    <property type="entry name" value="Reprolysin"/>
    <property type="match status" value="1"/>
</dbReference>
<keyword evidence="9 14" id="KW-0862">Zinc</keyword>
<feature type="domain" description="GON" evidence="19">
    <location>
        <begin position="1542"/>
        <end position="1743"/>
    </location>
</feature>
<proteinExistence type="predicted"/>
<keyword evidence="6" id="KW-0732">Signal</keyword>
<dbReference type="PROSITE" id="PS51046">
    <property type="entry name" value="GON"/>
    <property type="match status" value="1"/>
</dbReference>
<feature type="disulfide bond" evidence="15">
    <location>
        <begin position="567"/>
        <end position="602"/>
    </location>
</feature>
<feature type="disulfide bond" evidence="15">
    <location>
        <begin position="646"/>
        <end position="658"/>
    </location>
</feature>
<sequence length="1743" mass="199158">MKCVSTLSCMVVTFMLTIIVLVWIQFGDSSKYEKQNQNENISAVQFKEPDKDETTTKRPKEYVETTHLDEGGDVELVKPLKVSPPPLNDHDIIFEQMHNQKTEDVPTSKHHSGHFRHKMAEVWDPYPRYEIYAFGEKLLLELSHDSKFYHPDLQIITHHHDNYTERSRHDPKMAACFYSGTVNKDPDSDVAVSLCHGMTGYIKTSKQAFHIEPAEKFHNNTIGSILHRIHRIHLTPQASNEIFDHNVSEENVEHGTVITDHFPEETRSHHVINKRDVTFDDLDTDSSIDSLHRGEHELVPMKPEPVRSARHAVWNAEVQKRSHEHFVEVMLVVDKSMMDYHRTEEELHHYIMTLMNHVTHLFKDVSVGNSISVNLVYIHILKHKVFNYDHSSDLLRQFCRWQIKNTIKNHDVAFLLTRSTICTGAEDCRFLGVAEVGSMCSEKSCAIVLDKGLSTSYTIAHELGHVLSMPHDNDIRCNEFNKGQGHLNIMNNVMKNDTKPWMWSKCSRHFLSEFLETQKATCLTNPPEKEFKNTGVFMLPGEEFDVNRQCELEFGEGMSVCPYMITCISLWCQDTILGDREGCKTSSMPMAEGTKCGENKWCFQGECTSKNRELLIPVHGGWGPWQRWGPCSRSCGGGVSRSVRSCNNPAPENGGDFCTGKKVKHMSCNTQDCDPKEPDFRALQCARFNGITKNLPNLTNEVEWIPKYVLDIREDLCKLYCRPKSSNAFYVLKDKVEDGTKCGLASFDICVNGICKSAGCDNQLDSSLTLDDCGVCGGDNSKCEKITGVYNRSLTGYNKVVRIPKGSSNIEILQHSDTDHSDSNYLVLVDGETGDYVLNGKHLVMKDQQDLFFGGIIINYTGSDVAIEKITSPRQRKLEKDLLIEVLAVGHVTPANISYSYYINSDSAPRYAWRLYQKQWTKCDSICSGTQEIRPICVETSSGSPVDDGHCDNLDRQHFAQQRPCNTHCQFTWNNVTTGPCSNHCGPGYREITYNCLKVEMRKKAYSGYGQHASAGRSEIVDERYCSQVLAKPPLMETCKGSCPQTRWEYSDWSECSQTCGGGVRHRSARCWDQEGKEIDESNCYSDQKITTQQCNPQKCPYWQESGEWSPCSTTCGRGFKTKRYYCLVDRRVFPHSYCDQSTLPNEREECNERPCNVSWTTTAWGECSATCGEGITRRGVYCQQDNEVHGDEHCRQILKPNDTSACFLTECYPYDDYNYGDYGDNEIASYTWKTSAWTKCSKSCNGGNQTRHVFCEDSFGEKVQEEYCNNEEKPQSLAPCNTHPCPKWIFGGWSNCNSNCEQMRQVSCQNYTGIFVHDEHCDRVKKPDTVQKCKPHQCSYLNEVQNRGEQSRFKWKVGKWKQCDNKCGRGYRRRTVECRDTLNNYTLVDSFCNLKRKPKHQQPCEQYHCKMAWIQGYWSECSQSCGNGVKTRNVSCHRILPDSVIHPEPLDENSIRDPRDFCSSAKRPSNLTTCLLRNCHDEYYWIPGPWSECQGRCGTNEKQIRKLYCVKRANNKKVARKYCSIKLKPIRKRKCPRKPCVYRSCKEIKQHKNTKENRDYTINIGGRLASVYCFKMDTHYPEEFITLQPNPRNYAEFYDKRLLNLATCPNNGERRDNCQCDTIGKGRSGLTTFWKVRVNITTLKIIEDDFTFSNSIKGTSIPYGSSGDCYSSLRGCPQGRFSIDLTLTSFKLARDVEWVNIGSNATSRIYINNEKTIVEGKCGGYCGNCVPNPQTGLKVEVT</sequence>
<dbReference type="Gene3D" id="3.40.1620.60">
    <property type="match status" value="1"/>
</dbReference>
<feature type="binding site" evidence="14 16">
    <location>
        <position position="461"/>
    </location>
    <ligand>
        <name>Zn(2+)</name>
        <dbReference type="ChEBI" id="CHEBI:29105"/>
        <note>catalytic</note>
    </ligand>
</feature>
<dbReference type="Pfam" id="PF00090">
    <property type="entry name" value="TSP_1"/>
    <property type="match status" value="1"/>
</dbReference>
<dbReference type="EMBL" id="OV121141">
    <property type="protein sequence ID" value="CAH0548959.1"/>
    <property type="molecule type" value="Genomic_DNA"/>
</dbReference>
<evidence type="ECO:0000259" key="19">
    <source>
        <dbReference type="PROSITE" id="PS51046"/>
    </source>
</evidence>
<protein>
    <recommendedName>
        <fullName evidence="22">A disintegrin and metalloproteinase with thrombospondin motifs 9</fullName>
    </recommendedName>
</protein>
<dbReference type="InterPro" id="IPR013273">
    <property type="entry name" value="ADAMTS/ADAMTS-like"/>
</dbReference>
<keyword evidence="11 15" id="KW-1015">Disulfide bond</keyword>
<feature type="disulfide bond" evidence="15">
    <location>
        <begin position="596"/>
        <end position="607"/>
    </location>
</feature>
<dbReference type="InterPro" id="IPR012314">
    <property type="entry name" value="Pept_M12B_GON-ADAMTSs"/>
</dbReference>
<keyword evidence="17" id="KW-1133">Transmembrane helix</keyword>
<feature type="disulfide bond" evidence="15">
    <location>
        <begin position="440"/>
        <end position="522"/>
    </location>
</feature>
<evidence type="ECO:0000256" key="6">
    <source>
        <dbReference type="ARBA" id="ARBA00022729"/>
    </source>
</evidence>
<feature type="active site" evidence="13 16">
    <location>
        <position position="462"/>
    </location>
</feature>
<feature type="disulfide bond" evidence="15">
    <location>
        <begin position="635"/>
        <end position="673"/>
    </location>
</feature>
<feature type="binding site" evidence="14">
    <location>
        <position position="328"/>
    </location>
    <ligand>
        <name>Ca(2+)</name>
        <dbReference type="ChEBI" id="CHEBI:29108"/>
        <label>1</label>
    </ligand>
</feature>
<keyword evidence="8" id="KW-0378">Hydrolase</keyword>
<dbReference type="FunFam" id="2.20.100.10:FF:000005">
    <property type="entry name" value="ADAM metallopeptidase with thrombospondin type 1 motif 9"/>
    <property type="match status" value="2"/>
</dbReference>
<dbReference type="Pfam" id="PF05986">
    <property type="entry name" value="ADAMTS_spacer1"/>
    <property type="match status" value="1"/>
</dbReference>
<feature type="binding site" evidence="14 16">
    <location>
        <position position="471"/>
    </location>
    <ligand>
        <name>Zn(2+)</name>
        <dbReference type="ChEBI" id="CHEBI:29105"/>
        <note>catalytic</note>
    </ligand>
</feature>
<dbReference type="Gene3D" id="2.20.100.10">
    <property type="entry name" value="Thrombospondin type-1 (TSP1) repeat"/>
    <property type="match status" value="7"/>
</dbReference>
<evidence type="ECO:0000313" key="21">
    <source>
        <dbReference type="Proteomes" id="UP001154078"/>
    </source>
</evidence>
<organism evidence="20 21">
    <name type="scientific">Brassicogethes aeneus</name>
    <name type="common">Rape pollen beetle</name>
    <name type="synonym">Meligethes aeneus</name>
    <dbReference type="NCBI Taxonomy" id="1431903"/>
    <lineage>
        <taxon>Eukaryota</taxon>
        <taxon>Metazoa</taxon>
        <taxon>Ecdysozoa</taxon>
        <taxon>Arthropoda</taxon>
        <taxon>Hexapoda</taxon>
        <taxon>Insecta</taxon>
        <taxon>Pterygota</taxon>
        <taxon>Neoptera</taxon>
        <taxon>Endopterygota</taxon>
        <taxon>Coleoptera</taxon>
        <taxon>Polyphaga</taxon>
        <taxon>Cucujiformia</taxon>
        <taxon>Nitidulidae</taxon>
        <taxon>Meligethinae</taxon>
        <taxon>Brassicogethes</taxon>
    </lineage>
</organism>
<dbReference type="GO" id="GO:0008270">
    <property type="term" value="F:zinc ion binding"/>
    <property type="evidence" value="ECO:0007669"/>
    <property type="project" value="InterPro"/>
</dbReference>
<feature type="disulfide bond" evidence="15">
    <location>
        <begin position="422"/>
        <end position="428"/>
    </location>
</feature>
<evidence type="ECO:0000256" key="4">
    <source>
        <dbReference type="ARBA" id="ARBA00022670"/>
    </source>
</evidence>
<keyword evidence="12" id="KW-0325">Glycoprotein</keyword>
<evidence type="ECO:0000256" key="5">
    <source>
        <dbReference type="ARBA" id="ARBA00022723"/>
    </source>
</evidence>